<dbReference type="SUPFAM" id="SSF55874">
    <property type="entry name" value="ATPase domain of HSP90 chaperone/DNA topoisomerase II/histidine kinase"/>
    <property type="match status" value="1"/>
</dbReference>
<evidence type="ECO:0000259" key="2">
    <source>
        <dbReference type="Pfam" id="PF14501"/>
    </source>
</evidence>
<dbReference type="CDD" id="cd16935">
    <property type="entry name" value="HATPase_AgrC-ComD-like"/>
    <property type="match status" value="1"/>
</dbReference>
<evidence type="ECO:0000313" key="4">
    <source>
        <dbReference type="Proteomes" id="UP000643810"/>
    </source>
</evidence>
<accession>A0ABR7GGX0</accession>
<keyword evidence="1" id="KW-0812">Transmembrane</keyword>
<dbReference type="InterPro" id="IPR032834">
    <property type="entry name" value="NatK-like_C"/>
</dbReference>
<feature type="domain" description="Sensor histidine kinase NatK-like C-terminal" evidence="2">
    <location>
        <begin position="209"/>
        <end position="307"/>
    </location>
</feature>
<feature type="transmembrane region" description="Helical" evidence="1">
    <location>
        <begin position="74"/>
        <end position="93"/>
    </location>
</feature>
<evidence type="ECO:0000313" key="3">
    <source>
        <dbReference type="EMBL" id="MBC5686698.1"/>
    </source>
</evidence>
<name>A0ABR7GGX0_9FIRM</name>
<dbReference type="Gene3D" id="3.30.565.10">
    <property type="entry name" value="Histidine kinase-like ATPase, C-terminal domain"/>
    <property type="match status" value="1"/>
</dbReference>
<reference evidence="3 4" key="1">
    <citation type="submission" date="2020-08" db="EMBL/GenBank/DDBJ databases">
        <title>Genome public.</title>
        <authorList>
            <person name="Liu C."/>
            <person name="Sun Q."/>
        </authorList>
    </citation>
    <scope>NUCLEOTIDE SEQUENCE [LARGE SCALE GENOMIC DNA]</scope>
    <source>
        <strain evidence="3 4">NSJ-9</strain>
    </source>
</reference>
<keyword evidence="1" id="KW-0472">Membrane</keyword>
<dbReference type="PANTHER" id="PTHR40448">
    <property type="entry name" value="TWO-COMPONENT SENSOR HISTIDINE KINASE"/>
    <property type="match status" value="1"/>
</dbReference>
<dbReference type="EMBL" id="JACOPG010000003">
    <property type="protein sequence ID" value="MBC5686698.1"/>
    <property type="molecule type" value="Genomic_DNA"/>
</dbReference>
<dbReference type="Pfam" id="PF14501">
    <property type="entry name" value="HATPase_c_5"/>
    <property type="match status" value="1"/>
</dbReference>
<keyword evidence="4" id="KW-1185">Reference proteome</keyword>
<proteinExistence type="predicted"/>
<protein>
    <submittedName>
        <fullName evidence="3">GHKL domain-containing protein</fullName>
    </submittedName>
</protein>
<dbReference type="RefSeq" id="WP_186854441.1">
    <property type="nucleotide sequence ID" value="NZ_JACOPG010000003.1"/>
</dbReference>
<feature type="transmembrane region" description="Helical" evidence="1">
    <location>
        <begin position="6"/>
        <end position="22"/>
    </location>
</feature>
<dbReference type="InterPro" id="IPR036890">
    <property type="entry name" value="HATPase_C_sf"/>
</dbReference>
<evidence type="ECO:0000256" key="1">
    <source>
        <dbReference type="SAM" id="Phobius"/>
    </source>
</evidence>
<keyword evidence="1" id="KW-1133">Transmembrane helix</keyword>
<gene>
    <name evidence="3" type="ORF">H8R94_08820</name>
</gene>
<dbReference type="Proteomes" id="UP000643810">
    <property type="component" value="Unassembled WGS sequence"/>
</dbReference>
<feature type="transmembrane region" description="Helical" evidence="1">
    <location>
        <begin position="34"/>
        <end position="54"/>
    </location>
</feature>
<comment type="caution">
    <text evidence="3">The sequence shown here is derived from an EMBL/GenBank/DDBJ whole genome shotgun (WGS) entry which is preliminary data.</text>
</comment>
<organism evidence="3 4">
    <name type="scientific">Roseburia lenta</name>
    <dbReference type="NCBI Taxonomy" id="2763061"/>
    <lineage>
        <taxon>Bacteria</taxon>
        <taxon>Bacillati</taxon>
        <taxon>Bacillota</taxon>
        <taxon>Clostridia</taxon>
        <taxon>Lachnospirales</taxon>
        <taxon>Lachnospiraceae</taxon>
        <taxon>Roseburia</taxon>
    </lineage>
</organism>
<sequence length="315" mass="36351">MVKIVTQTILWIVIGLLYWYILKNYASEMKKIPLRYIFVFMIVLAAECFSITFLGEFVLKALDYERAWIAELAYVLMGLGVFVQLGLLIALYFSRNTYRTQQALATKYLEEQVAHYQYLSEREQNTKRFRHDFKSHMAMAKQLYEEGKREEFEAYFHKMTEQIAAIGNRVTVNNDIADAIINRYYDEAALAGITMEVEGHFPGECYVSAYDLCTVLSNLLSNAIDAEKEAGGKTIYCGVRYDETQILIVVKNDYVNPIKRTDNRFVSTKGDLRHQGFGIANINEVVRKNNGHIFYDTADARFVVRLSLCNMKQNS</sequence>
<dbReference type="PANTHER" id="PTHR40448:SF1">
    <property type="entry name" value="TWO-COMPONENT SENSOR HISTIDINE KINASE"/>
    <property type="match status" value="1"/>
</dbReference>